<dbReference type="GO" id="GO:0005524">
    <property type="term" value="F:ATP binding"/>
    <property type="evidence" value="ECO:0007669"/>
    <property type="project" value="InterPro"/>
</dbReference>
<dbReference type="Pfam" id="PF00176">
    <property type="entry name" value="SNF2-rel_dom"/>
    <property type="match status" value="1"/>
</dbReference>
<dbReference type="STRING" id="363999.A0A439D9Z9"/>
<dbReference type="InterPro" id="IPR049730">
    <property type="entry name" value="SNF2/RAD54-like_C"/>
</dbReference>
<dbReference type="SMART" id="SM00487">
    <property type="entry name" value="DEXDc"/>
    <property type="match status" value="1"/>
</dbReference>
<dbReference type="PANTHER" id="PTHR45865">
    <property type="entry name" value="E3 UBIQUITIN-PROTEIN LIGASE SHPRH FAMILY MEMBER"/>
    <property type="match status" value="1"/>
</dbReference>
<sequence length="1300" mass="147119">MAPTRSTDFSDATYAALTVLGRSREDNTQEGALTVLTTISLSKGDSMDHMRFTLTVNFNTATYALRNAKQRELSQHILDVLGIRETKQPLAGLNATISSNDFYQAAFMPSRESFNDLSTVVIPNLTTLLYPFQRRAVQWLLMKEGVKYTGTRPDGTLQLAELPQPPKAALPFSFSSLNDVNGQQFYVSDLYHIVTRDITPFRDIENSLRGGILAEEMGLGKTVEIISLILTHERGPHASVEIDTHTNGRIHPTGATLIVTPDTLQNQWFSEFKKHAPSLFVMDYPGVKVWAKDKALNIEKQGQEAQVDRFISKLANCDVVITTYSVLQAELHYALAPPERSMRYEKRHERHTSPLVQIGWWRICLDEAQQIDSGVNSAAKVACLIPRVNAWAVTGTPVKDNPNDLWGLLLFLRYHPFASYQVVWKALLNTHKAFFGPLFNRIALRHTKRTVRDELKLPSQRRYVMTMPFTAIEEHHYQSQFKALVARAGLSEQGTPIHANWDPEDASVIDFMKRALASLRQMILHPELGGSGAARVVAYKTLAEHLETMIEHSEASIKSHQRSYLIAKLNKGQLFENSPRVKDALKIWDEVREEVEPIILETREELKRALDNARQEQNKGMGNPSEESPGEQLPDEETLETAKVGECRRKLRLFLDLQHRVTFFIASAFFQIKSDENFTQPNSDEFRRLEQREIEGYELAKKNSEGDPTGTTYQNLKANRKTPRTRECSVLRGDTRDHLKVLGVSLNKQADVIDEWREHVIQLLLKPLVDSEDEEEITGEEYEDSTKVQDYLMVYTLTLGAVVSDRQEALTGLVNERIRYETTTAEGMAREGEGHAPEKLLELLQMRRDVKPLPAGKSLRGIVSALRELSTDLRHDASMGSSRSRVELQIVTTQLKETQDIATKQSKIAIGLERELDFFISVMNARVAFYRQLQSVSDNVAPLAPEIRENHDRSWNNYVSQEADQRKKADYWHSNRRHLLYMKEGSNPNDPCLICRGDDFTVGAITTCGHTFCKECIVHWLKAKYRCPLCKTYQIPSMLKEFNSRNQATAKGQSLSSLGLGLRGGSKSGWGVYSNIHDEQRHAIQNVKLDGPSYSSKVDTLIKHLIWLREEDPGAKSIVFTQFRGFLGTLGQALAENRIGFATFTSGNRSTEIQRFKDDPSIECLLMDAKAHSSGLNLVNANHVFLCEPLLNTALELQAIARVDRIGQEHETTVWLYLVEGTVEENIHVLSERRRAAHMEADRREWGSKETTEEAARLKAANSVESAKSDLTRLMRKDDEGEVVDKGDLWSCLFGDVTNM</sequence>
<dbReference type="GO" id="GO:0008270">
    <property type="term" value="F:zinc ion binding"/>
    <property type="evidence" value="ECO:0007669"/>
    <property type="project" value="UniProtKB-KW"/>
</dbReference>
<dbReference type="SMART" id="SM00184">
    <property type="entry name" value="RING"/>
    <property type="match status" value="1"/>
</dbReference>
<dbReference type="EMBL" id="RYZI01000086">
    <property type="protein sequence ID" value="RWA11224.1"/>
    <property type="molecule type" value="Genomic_DNA"/>
</dbReference>
<feature type="domain" description="Helicase ATP-binding" evidence="10">
    <location>
        <begin position="202"/>
        <end position="415"/>
    </location>
</feature>
<dbReference type="SUPFAM" id="SSF57850">
    <property type="entry name" value="RING/U-box"/>
    <property type="match status" value="1"/>
</dbReference>
<dbReference type="Gene3D" id="3.30.40.10">
    <property type="entry name" value="Zinc/RING finger domain, C3HC4 (zinc finger)"/>
    <property type="match status" value="1"/>
</dbReference>
<dbReference type="Pfam" id="PF00271">
    <property type="entry name" value="Helicase_C"/>
    <property type="match status" value="1"/>
</dbReference>
<dbReference type="GO" id="GO:0016787">
    <property type="term" value="F:hydrolase activity"/>
    <property type="evidence" value="ECO:0007669"/>
    <property type="project" value="UniProtKB-KW"/>
</dbReference>
<evidence type="ECO:0000259" key="9">
    <source>
        <dbReference type="PROSITE" id="PS50089"/>
    </source>
</evidence>
<evidence type="ECO:0000256" key="2">
    <source>
        <dbReference type="ARBA" id="ARBA00022741"/>
    </source>
</evidence>
<dbReference type="Gene3D" id="3.40.50.10810">
    <property type="entry name" value="Tandem AAA-ATPase domain"/>
    <property type="match status" value="1"/>
</dbReference>
<evidence type="ECO:0000256" key="7">
    <source>
        <dbReference type="PROSITE-ProRule" id="PRU00175"/>
    </source>
</evidence>
<dbReference type="InterPro" id="IPR027417">
    <property type="entry name" value="P-loop_NTPase"/>
</dbReference>
<dbReference type="InterPro" id="IPR013083">
    <property type="entry name" value="Znf_RING/FYVE/PHD"/>
</dbReference>
<dbReference type="InterPro" id="IPR052583">
    <property type="entry name" value="ATP-helicase/E3_Ub-Ligase"/>
</dbReference>
<dbReference type="SMART" id="SM00490">
    <property type="entry name" value="HELICc"/>
    <property type="match status" value="1"/>
</dbReference>
<evidence type="ECO:0008006" key="14">
    <source>
        <dbReference type="Google" id="ProtNLM"/>
    </source>
</evidence>
<feature type="domain" description="Helicase C-terminal" evidence="11">
    <location>
        <begin position="1100"/>
        <end position="1259"/>
    </location>
</feature>
<protein>
    <recommendedName>
        <fullName evidence="14">RING-type domain-containing protein</fullName>
    </recommendedName>
</protein>
<evidence type="ECO:0000256" key="3">
    <source>
        <dbReference type="ARBA" id="ARBA00022771"/>
    </source>
</evidence>
<feature type="region of interest" description="Disordered" evidence="8">
    <location>
        <begin position="613"/>
        <end position="637"/>
    </location>
</feature>
<dbReference type="Pfam" id="PF26021">
    <property type="entry name" value="Ferritin_C144_05"/>
    <property type="match status" value="1"/>
</dbReference>
<dbReference type="CDD" id="cd18070">
    <property type="entry name" value="DEXQc_SHPRH"/>
    <property type="match status" value="1"/>
</dbReference>
<evidence type="ECO:0000256" key="1">
    <source>
        <dbReference type="ARBA" id="ARBA00022723"/>
    </source>
</evidence>
<dbReference type="GO" id="GO:0005634">
    <property type="term" value="C:nucleus"/>
    <property type="evidence" value="ECO:0007669"/>
    <property type="project" value="TreeGrafter"/>
</dbReference>
<gene>
    <name evidence="12" type="ORF">EKO27_g3865</name>
</gene>
<dbReference type="Proteomes" id="UP000286045">
    <property type="component" value="Unassembled WGS sequence"/>
</dbReference>
<evidence type="ECO:0000256" key="4">
    <source>
        <dbReference type="ARBA" id="ARBA00022801"/>
    </source>
</evidence>
<reference evidence="12 13" key="1">
    <citation type="submission" date="2018-12" db="EMBL/GenBank/DDBJ databases">
        <title>Draft genome sequence of Xylaria grammica IHI A82.</title>
        <authorList>
            <person name="Buettner E."/>
            <person name="Kellner H."/>
        </authorList>
    </citation>
    <scope>NUCLEOTIDE SEQUENCE [LARGE SCALE GENOMIC DNA]</scope>
    <source>
        <strain evidence="12 13">IHI A82</strain>
    </source>
</reference>
<dbReference type="PROSITE" id="PS51194">
    <property type="entry name" value="HELICASE_CTER"/>
    <property type="match status" value="1"/>
</dbReference>
<name>A0A439D9Z9_9PEZI</name>
<dbReference type="InterPro" id="IPR059033">
    <property type="entry name" value="C144_05_dom"/>
</dbReference>
<evidence type="ECO:0000313" key="13">
    <source>
        <dbReference type="Proteomes" id="UP000286045"/>
    </source>
</evidence>
<dbReference type="Gene3D" id="3.40.50.300">
    <property type="entry name" value="P-loop containing nucleotide triphosphate hydrolases"/>
    <property type="match status" value="1"/>
</dbReference>
<dbReference type="GO" id="GO:0000209">
    <property type="term" value="P:protein polyubiquitination"/>
    <property type="evidence" value="ECO:0007669"/>
    <property type="project" value="TreeGrafter"/>
</dbReference>
<dbReference type="PANTHER" id="PTHR45865:SF1">
    <property type="entry name" value="E3 UBIQUITIN-PROTEIN LIGASE SHPRH"/>
    <property type="match status" value="1"/>
</dbReference>
<keyword evidence="3 7" id="KW-0863">Zinc-finger</keyword>
<dbReference type="InterPro" id="IPR014001">
    <property type="entry name" value="Helicase_ATP-bd"/>
</dbReference>
<dbReference type="InterPro" id="IPR001841">
    <property type="entry name" value="Znf_RING"/>
</dbReference>
<keyword evidence="2" id="KW-0547">Nucleotide-binding</keyword>
<dbReference type="Pfam" id="PF13639">
    <property type="entry name" value="zf-RING_2"/>
    <property type="match status" value="1"/>
</dbReference>
<keyword evidence="4" id="KW-0378">Hydrolase</keyword>
<organism evidence="12 13">
    <name type="scientific">Xylaria grammica</name>
    <dbReference type="NCBI Taxonomy" id="363999"/>
    <lineage>
        <taxon>Eukaryota</taxon>
        <taxon>Fungi</taxon>
        <taxon>Dikarya</taxon>
        <taxon>Ascomycota</taxon>
        <taxon>Pezizomycotina</taxon>
        <taxon>Sordariomycetes</taxon>
        <taxon>Xylariomycetidae</taxon>
        <taxon>Xylariales</taxon>
        <taxon>Xylariaceae</taxon>
        <taxon>Xylaria</taxon>
    </lineage>
</organism>
<keyword evidence="13" id="KW-1185">Reference proteome</keyword>
<feature type="domain" description="RING-type" evidence="9">
    <location>
        <begin position="992"/>
        <end position="1031"/>
    </location>
</feature>
<dbReference type="GO" id="GO:0061630">
    <property type="term" value="F:ubiquitin protein ligase activity"/>
    <property type="evidence" value="ECO:0007669"/>
    <property type="project" value="TreeGrafter"/>
</dbReference>
<dbReference type="InterPro" id="IPR001650">
    <property type="entry name" value="Helicase_C-like"/>
</dbReference>
<keyword evidence="5" id="KW-0862">Zinc</keyword>
<comment type="caution">
    <text evidence="12">The sequence shown here is derived from an EMBL/GenBank/DDBJ whole genome shotgun (WGS) entry which is preliminary data.</text>
</comment>
<evidence type="ECO:0000256" key="6">
    <source>
        <dbReference type="ARBA" id="ARBA00022840"/>
    </source>
</evidence>
<dbReference type="InterPro" id="IPR017907">
    <property type="entry name" value="Znf_RING_CS"/>
</dbReference>
<accession>A0A439D9Z9</accession>
<keyword evidence="1" id="KW-0479">Metal-binding</keyword>
<dbReference type="SUPFAM" id="SSF52540">
    <property type="entry name" value="P-loop containing nucleoside triphosphate hydrolases"/>
    <property type="match status" value="2"/>
</dbReference>
<evidence type="ECO:0000313" key="12">
    <source>
        <dbReference type="EMBL" id="RWA11224.1"/>
    </source>
</evidence>
<evidence type="ECO:0000256" key="5">
    <source>
        <dbReference type="ARBA" id="ARBA00022833"/>
    </source>
</evidence>
<dbReference type="PROSITE" id="PS00518">
    <property type="entry name" value="ZF_RING_1"/>
    <property type="match status" value="1"/>
</dbReference>
<dbReference type="CDD" id="cd18793">
    <property type="entry name" value="SF2_C_SNF"/>
    <property type="match status" value="1"/>
</dbReference>
<evidence type="ECO:0000256" key="8">
    <source>
        <dbReference type="SAM" id="MobiDB-lite"/>
    </source>
</evidence>
<dbReference type="GO" id="GO:0006974">
    <property type="term" value="P:DNA damage response"/>
    <property type="evidence" value="ECO:0007669"/>
    <property type="project" value="TreeGrafter"/>
</dbReference>
<dbReference type="PROSITE" id="PS50089">
    <property type="entry name" value="ZF_RING_2"/>
    <property type="match status" value="1"/>
</dbReference>
<proteinExistence type="predicted"/>
<evidence type="ECO:0000259" key="10">
    <source>
        <dbReference type="PROSITE" id="PS51192"/>
    </source>
</evidence>
<dbReference type="InterPro" id="IPR000330">
    <property type="entry name" value="SNF2_N"/>
</dbReference>
<dbReference type="InterPro" id="IPR038718">
    <property type="entry name" value="SNF2-like_sf"/>
</dbReference>
<evidence type="ECO:0000259" key="11">
    <source>
        <dbReference type="PROSITE" id="PS51194"/>
    </source>
</evidence>
<keyword evidence="6" id="KW-0067">ATP-binding</keyword>
<dbReference type="PROSITE" id="PS51192">
    <property type="entry name" value="HELICASE_ATP_BIND_1"/>
    <property type="match status" value="1"/>
</dbReference>